<evidence type="ECO:0000256" key="2">
    <source>
        <dbReference type="SAM" id="MobiDB-lite"/>
    </source>
</evidence>
<dbReference type="InterPro" id="IPR039537">
    <property type="entry name" value="Retrotran_Ty1/copia-like"/>
</dbReference>
<sequence>MDREGGYVTRPPLLDDSNYDIWKARMIAFLKSIDSRTWKAVLKGWEHPKVKDVNGADTDELKLEEEWTAAEDSLALGNSKALNAIFNGVDKNMFRLIKKCEVAKDAWEILKTTQEGTAKVKISRLQNLTRKFENLRMKEDESVHNFYMNVVDFANSFDDLGEKLSDEKIVRKILRSLTKKFDMKVIAMEEAQDISTMKVDELIGSLQTYESPVNEGLEKKNKSIAFVSNTEDEDLESDMESTDSVSEAIVLLGRQFNKVLKRMDRRHRQNARHLATDMSRSIGNSRKTKIDEKPAQSKGIQCHECEGYGHIRTKCATYLKKQKKSLNVTWSDEDESEEEGESEVVKHVTVLTGIVTSDTESCDEEVSYDELAETYRDLCLVSEEKCKELEKQKKLNSQLQGEKISLLSKIDDLQKKVNNLTSDLDAANEEIDKLEVDIERLRKYSEILNKTGADKLDEILEKNVRRPKFTGISYENVNKHRSYNPELMYTQPKESPMSRKMLQHPKQHYGVRKPRQLVTPKEWKPKNEDENSIPKNDETLNKDQVEGLIAHTSFRASSREDWYFDSGCSRHMTGKLINNNLPKLDNVLLGELLMKGVRSKDNCYLWVPQEDTSLSTCLIAKEDEVKLWHQRLGHLNLKSMKKAISEEAIRVLDLLHMDLMGPMQVLSLGGKRFSEFCAFEGIKHEFSSPITPQQNGVVERKNRTLQESAKAMLHAKKLPYSFWAEAMNTACYIHNKVTLRLGTTTTLYELWKNKKPTVKYFHVFGSKCHILADREQRRKLDPKSDEGIFLGYSSNSRAYRVYNSRTKVILESSNVVVDDSAEERSTDVADDAIASDIQSDEPDIVEEVENSIESSKPDPTSIDPTNDPPKKGPSIKVQKNHPQELIIGDPGTRSKFDYGTYIFDETVMHGKSHAVKMPIAFPTLICDIILNQHPGICTEADVPKRMESDLSLDYRLFEGTHAADIVAPVAAHNARQPTNILTRDQIIVDLKEVSRILGEKKGMVDLVVHTLEFEKTTAACVGIEGTSSVIPHVTEDDTDDVGGDTRVEEEHSDASPLVCSA</sequence>
<dbReference type="EMBL" id="DF973973">
    <property type="protein sequence ID" value="GAU43455.1"/>
    <property type="molecule type" value="Genomic_DNA"/>
</dbReference>
<evidence type="ECO:0000313" key="5">
    <source>
        <dbReference type="Proteomes" id="UP000242715"/>
    </source>
</evidence>
<dbReference type="GO" id="GO:0015074">
    <property type="term" value="P:DNA integration"/>
    <property type="evidence" value="ECO:0007669"/>
    <property type="project" value="InterPro"/>
</dbReference>
<accession>A0A2Z6P5N2</accession>
<dbReference type="Pfam" id="PF25597">
    <property type="entry name" value="SH3_retrovirus"/>
    <property type="match status" value="1"/>
</dbReference>
<dbReference type="InterPro" id="IPR001584">
    <property type="entry name" value="Integrase_cat-core"/>
</dbReference>
<dbReference type="PROSITE" id="PS50994">
    <property type="entry name" value="INTEGRASE"/>
    <property type="match status" value="1"/>
</dbReference>
<protein>
    <recommendedName>
        <fullName evidence="3">Integrase catalytic domain-containing protein</fullName>
    </recommendedName>
</protein>
<gene>
    <name evidence="4" type="ORF">TSUD_140920</name>
</gene>
<dbReference type="Gene3D" id="3.30.420.10">
    <property type="entry name" value="Ribonuclease H-like superfamily/Ribonuclease H"/>
    <property type="match status" value="1"/>
</dbReference>
<name>A0A2Z6P5N2_TRISU</name>
<dbReference type="InterPro" id="IPR057670">
    <property type="entry name" value="SH3_retrovirus"/>
</dbReference>
<evidence type="ECO:0000256" key="1">
    <source>
        <dbReference type="SAM" id="Coils"/>
    </source>
</evidence>
<evidence type="ECO:0000313" key="4">
    <source>
        <dbReference type="EMBL" id="GAU43455.1"/>
    </source>
</evidence>
<organism evidence="4 5">
    <name type="scientific">Trifolium subterraneum</name>
    <name type="common">Subterranean clover</name>
    <dbReference type="NCBI Taxonomy" id="3900"/>
    <lineage>
        <taxon>Eukaryota</taxon>
        <taxon>Viridiplantae</taxon>
        <taxon>Streptophyta</taxon>
        <taxon>Embryophyta</taxon>
        <taxon>Tracheophyta</taxon>
        <taxon>Spermatophyta</taxon>
        <taxon>Magnoliopsida</taxon>
        <taxon>eudicotyledons</taxon>
        <taxon>Gunneridae</taxon>
        <taxon>Pentapetalae</taxon>
        <taxon>rosids</taxon>
        <taxon>fabids</taxon>
        <taxon>Fabales</taxon>
        <taxon>Fabaceae</taxon>
        <taxon>Papilionoideae</taxon>
        <taxon>50 kb inversion clade</taxon>
        <taxon>NPAAA clade</taxon>
        <taxon>Hologalegina</taxon>
        <taxon>IRL clade</taxon>
        <taxon>Trifolieae</taxon>
        <taxon>Trifolium</taxon>
    </lineage>
</organism>
<dbReference type="GO" id="GO:0003676">
    <property type="term" value="F:nucleic acid binding"/>
    <property type="evidence" value="ECO:0007669"/>
    <property type="project" value="InterPro"/>
</dbReference>
<feature type="region of interest" description="Disordered" evidence="2">
    <location>
        <begin position="820"/>
        <end position="882"/>
    </location>
</feature>
<feature type="coiled-coil region" evidence="1">
    <location>
        <begin position="372"/>
        <end position="451"/>
    </location>
</feature>
<dbReference type="InterPro" id="IPR036397">
    <property type="entry name" value="RNaseH_sf"/>
</dbReference>
<dbReference type="Proteomes" id="UP000242715">
    <property type="component" value="Unassembled WGS sequence"/>
</dbReference>
<reference evidence="5" key="1">
    <citation type="journal article" date="2017" name="Front. Plant Sci.">
        <title>Climate Clever Clovers: New Paradigm to Reduce the Environmental Footprint of Ruminants by Breeding Low Methanogenic Forages Utilizing Haplotype Variation.</title>
        <authorList>
            <person name="Kaur P."/>
            <person name="Appels R."/>
            <person name="Bayer P.E."/>
            <person name="Keeble-Gagnere G."/>
            <person name="Wang J."/>
            <person name="Hirakawa H."/>
            <person name="Shirasawa K."/>
            <person name="Vercoe P."/>
            <person name="Stefanova K."/>
            <person name="Durmic Z."/>
            <person name="Nichols P."/>
            <person name="Revell C."/>
            <person name="Isobe S.N."/>
            <person name="Edwards D."/>
            <person name="Erskine W."/>
        </authorList>
    </citation>
    <scope>NUCLEOTIDE SEQUENCE [LARGE SCALE GENOMIC DNA]</scope>
    <source>
        <strain evidence="5">cv. Daliak</strain>
    </source>
</reference>
<keyword evidence="1" id="KW-0175">Coiled coil</keyword>
<feature type="compositionally biased region" description="Basic and acidic residues" evidence="2">
    <location>
        <begin position="1043"/>
        <end position="1053"/>
    </location>
</feature>
<feature type="compositionally biased region" description="Acidic residues" evidence="2">
    <location>
        <begin position="838"/>
        <end position="850"/>
    </location>
</feature>
<dbReference type="SUPFAM" id="SSF53098">
    <property type="entry name" value="Ribonuclease H-like"/>
    <property type="match status" value="1"/>
</dbReference>
<evidence type="ECO:0000259" key="3">
    <source>
        <dbReference type="PROSITE" id="PS50994"/>
    </source>
</evidence>
<proteinExistence type="predicted"/>
<keyword evidence="5" id="KW-1185">Reference proteome</keyword>
<dbReference type="PANTHER" id="PTHR42648:SF21">
    <property type="entry name" value="CYSTEINE-RICH RLK (RECEPTOR-LIKE PROTEIN KINASE) 8"/>
    <property type="match status" value="1"/>
</dbReference>
<dbReference type="AlphaFoldDB" id="A0A2Z6P5N2"/>
<dbReference type="PANTHER" id="PTHR42648">
    <property type="entry name" value="TRANSPOSASE, PUTATIVE-RELATED"/>
    <property type="match status" value="1"/>
</dbReference>
<feature type="region of interest" description="Disordered" evidence="2">
    <location>
        <begin position="1031"/>
        <end position="1061"/>
    </location>
</feature>
<dbReference type="InterPro" id="IPR012337">
    <property type="entry name" value="RNaseH-like_sf"/>
</dbReference>
<dbReference type="OrthoDB" id="1931687at2759"/>
<feature type="domain" description="Integrase catalytic" evidence="3">
    <location>
        <begin position="655"/>
        <end position="755"/>
    </location>
</feature>
<dbReference type="InterPro" id="IPR025724">
    <property type="entry name" value="GAG-pre-integrase_dom"/>
</dbReference>
<dbReference type="Pfam" id="PF13976">
    <property type="entry name" value="gag_pre-integrs"/>
    <property type="match status" value="1"/>
</dbReference>
<dbReference type="Pfam" id="PF14223">
    <property type="entry name" value="Retrotran_gag_2"/>
    <property type="match status" value="1"/>
</dbReference>